<evidence type="ECO:0000313" key="2">
    <source>
        <dbReference type="Proteomes" id="UP000186914"/>
    </source>
</evidence>
<gene>
    <name evidence="1" type="ORF">SAMN05421858_3278</name>
</gene>
<dbReference type="AlphaFoldDB" id="A0A1N7CVG9"/>
<reference evidence="2" key="1">
    <citation type="submission" date="2017-01" db="EMBL/GenBank/DDBJ databases">
        <authorList>
            <person name="Varghese N."/>
            <person name="Submissions S."/>
        </authorList>
    </citation>
    <scope>NUCLEOTIDE SEQUENCE [LARGE SCALE GENOMIC DNA]</scope>
    <source>
        <strain evidence="2">CGMCC 1.7737</strain>
    </source>
</reference>
<dbReference type="Pfam" id="PF26477">
    <property type="entry name" value="DUF8150"/>
    <property type="match status" value="1"/>
</dbReference>
<dbReference type="InterPro" id="IPR058463">
    <property type="entry name" value="DUF8150"/>
</dbReference>
<organism evidence="1 2">
    <name type="scientific">Haladaptatus litoreus</name>
    <dbReference type="NCBI Taxonomy" id="553468"/>
    <lineage>
        <taxon>Archaea</taxon>
        <taxon>Methanobacteriati</taxon>
        <taxon>Methanobacteriota</taxon>
        <taxon>Stenosarchaea group</taxon>
        <taxon>Halobacteria</taxon>
        <taxon>Halobacteriales</taxon>
        <taxon>Haladaptataceae</taxon>
        <taxon>Haladaptatus</taxon>
    </lineage>
</organism>
<protein>
    <submittedName>
        <fullName evidence="1">Uncharacterized protein</fullName>
    </submittedName>
</protein>
<proteinExistence type="predicted"/>
<dbReference type="Proteomes" id="UP000186914">
    <property type="component" value="Unassembled WGS sequence"/>
</dbReference>
<dbReference type="EMBL" id="FTNO01000003">
    <property type="protein sequence ID" value="SIR67530.1"/>
    <property type="molecule type" value="Genomic_DNA"/>
</dbReference>
<evidence type="ECO:0000313" key="1">
    <source>
        <dbReference type="EMBL" id="SIR67530.1"/>
    </source>
</evidence>
<sequence length="94" mass="11191">MFPIGPFELQIAYKLYLSAQKDFEDAVYLYSMFRKPLASQNSNDGLRNLVWRTNMSNSNARDTLNGKHERNREQRVIGIKRWVEYIHTHSPDDW</sequence>
<accession>A0A1N7CVG9</accession>
<name>A0A1N7CVG9_9EURY</name>
<keyword evidence="2" id="KW-1185">Reference proteome</keyword>